<keyword evidence="3" id="KW-1185">Reference proteome</keyword>
<dbReference type="InterPro" id="IPR051311">
    <property type="entry name" value="DedA_domain"/>
</dbReference>
<dbReference type="EMBL" id="JAALFE010000013">
    <property type="protein sequence ID" value="NGQ91983.1"/>
    <property type="molecule type" value="Genomic_DNA"/>
</dbReference>
<gene>
    <name evidence="2" type="ORF">G5V65_13855</name>
</gene>
<accession>A0A6M1U9E0</accession>
<sequence length="195" mass="21333">MLRALYDMTLRWSASRHADKALAVVSFTESSVFPIPADVLFLPMCLARPDRAMRYALIATVASVLGGIFGWAIGVWAFDALARPLLEFYGKEAAFEALRGETGSLAILVMLVTSGLTHIPPMKVVTILSGVVAFDLKLFILSAIVARGGRFFLLAVLLRRYGLRITAFLETRLNWIALGVTALAVLAFIAFEVLR</sequence>
<name>A0A6M1U9E0_9RHOB</name>
<dbReference type="Proteomes" id="UP000474758">
    <property type="component" value="Unassembled WGS sequence"/>
</dbReference>
<feature type="transmembrane region" description="Helical" evidence="1">
    <location>
        <begin position="55"/>
        <end position="81"/>
    </location>
</feature>
<feature type="transmembrane region" description="Helical" evidence="1">
    <location>
        <begin position="173"/>
        <end position="191"/>
    </location>
</feature>
<comment type="caution">
    <text evidence="2">The sequence shown here is derived from an EMBL/GenBank/DDBJ whole genome shotgun (WGS) entry which is preliminary data.</text>
</comment>
<keyword evidence="1" id="KW-1133">Transmembrane helix</keyword>
<dbReference type="AlphaFoldDB" id="A0A6M1U9E0"/>
<evidence type="ECO:0000313" key="3">
    <source>
        <dbReference type="Proteomes" id="UP000474758"/>
    </source>
</evidence>
<keyword evidence="1" id="KW-0812">Transmembrane</keyword>
<proteinExistence type="predicted"/>
<protein>
    <submittedName>
        <fullName evidence="2">DedA family protein</fullName>
    </submittedName>
</protein>
<dbReference type="GO" id="GO:0005886">
    <property type="term" value="C:plasma membrane"/>
    <property type="evidence" value="ECO:0007669"/>
    <property type="project" value="TreeGrafter"/>
</dbReference>
<evidence type="ECO:0000313" key="2">
    <source>
        <dbReference type="EMBL" id="NGQ91983.1"/>
    </source>
</evidence>
<organism evidence="2 3">
    <name type="scientific">Paragemmobacter kunshanensis</name>
    <dbReference type="NCBI Taxonomy" id="2583234"/>
    <lineage>
        <taxon>Bacteria</taxon>
        <taxon>Pseudomonadati</taxon>
        <taxon>Pseudomonadota</taxon>
        <taxon>Alphaproteobacteria</taxon>
        <taxon>Rhodobacterales</taxon>
        <taxon>Paracoccaceae</taxon>
        <taxon>Paragemmobacter</taxon>
    </lineage>
</organism>
<evidence type="ECO:0000256" key="1">
    <source>
        <dbReference type="SAM" id="Phobius"/>
    </source>
</evidence>
<dbReference type="PANTHER" id="PTHR42709:SF11">
    <property type="entry name" value="DEDA FAMILY PROTEIN"/>
    <property type="match status" value="1"/>
</dbReference>
<keyword evidence="1" id="KW-0472">Membrane</keyword>
<dbReference type="PANTHER" id="PTHR42709">
    <property type="entry name" value="ALKALINE PHOSPHATASE LIKE PROTEIN"/>
    <property type="match status" value="1"/>
</dbReference>
<dbReference type="RefSeq" id="WP_165051141.1">
    <property type="nucleotide sequence ID" value="NZ_JAALFE010000013.1"/>
</dbReference>
<reference evidence="2 3" key="1">
    <citation type="submission" date="2020-02" db="EMBL/GenBank/DDBJ databases">
        <title>Rhodobacter translucens sp. nov., a novel bacterium isolated from activated sludge.</title>
        <authorList>
            <person name="Liu J."/>
        </authorList>
    </citation>
    <scope>NUCLEOTIDE SEQUENCE [LARGE SCALE GENOMIC DNA]</scope>
    <source>
        <strain evidence="2 3">HX-7-19</strain>
    </source>
</reference>
<feature type="transmembrane region" description="Helical" evidence="1">
    <location>
        <begin position="102"/>
        <end position="119"/>
    </location>
</feature>